<reference evidence="1 2" key="1">
    <citation type="journal article" date="2019" name="Genome Biol. Evol.">
        <title>Insights into the evolution of the New World diploid cottons (Gossypium, subgenus Houzingenia) based on genome sequencing.</title>
        <authorList>
            <person name="Grover C.E."/>
            <person name="Arick M.A. 2nd"/>
            <person name="Thrash A."/>
            <person name="Conover J.L."/>
            <person name="Sanders W.S."/>
            <person name="Peterson D.G."/>
            <person name="Frelichowski J.E."/>
            <person name="Scheffler J.A."/>
            <person name="Scheffler B.E."/>
            <person name="Wendel J.F."/>
        </authorList>
    </citation>
    <scope>NUCLEOTIDE SEQUENCE [LARGE SCALE GENOMIC DNA]</scope>
    <source>
        <strain evidence="1">57</strain>
        <tissue evidence="1">Leaf</tissue>
    </source>
</reference>
<evidence type="ECO:0000313" key="1">
    <source>
        <dbReference type="EMBL" id="MBA0673132.1"/>
    </source>
</evidence>
<dbReference type="Proteomes" id="UP000593573">
    <property type="component" value="Unassembled WGS sequence"/>
</dbReference>
<evidence type="ECO:0000313" key="2">
    <source>
        <dbReference type="Proteomes" id="UP000593573"/>
    </source>
</evidence>
<proteinExistence type="predicted"/>
<comment type="caution">
    <text evidence="1">The sequence shown here is derived from an EMBL/GenBank/DDBJ whole genome shotgun (WGS) entry which is preliminary data.</text>
</comment>
<name>A0A7J8WE04_9ROSI</name>
<accession>A0A7J8WE04</accession>
<keyword evidence="2" id="KW-1185">Reference proteome</keyword>
<protein>
    <submittedName>
        <fullName evidence="1">Uncharacterized protein</fullName>
    </submittedName>
</protein>
<dbReference type="EMBL" id="JABFAB010246620">
    <property type="protein sequence ID" value="MBA0673132.1"/>
    <property type="molecule type" value="Genomic_DNA"/>
</dbReference>
<dbReference type="AlphaFoldDB" id="A0A7J8WE04"/>
<dbReference type="OrthoDB" id="10412112at2759"/>
<sequence>MVPIVQEFYASLQDYKSRNIDSHIWDIVFVQGIEVKEVGESSHPKLDWMIQWMKDSGPIFKEFAKQSNIKVPNYTPEMFGHMKLGHEEGEQESE</sequence>
<organism evidence="1 2">
    <name type="scientific">Gossypium klotzschianum</name>
    <dbReference type="NCBI Taxonomy" id="34286"/>
    <lineage>
        <taxon>Eukaryota</taxon>
        <taxon>Viridiplantae</taxon>
        <taxon>Streptophyta</taxon>
        <taxon>Embryophyta</taxon>
        <taxon>Tracheophyta</taxon>
        <taxon>Spermatophyta</taxon>
        <taxon>Magnoliopsida</taxon>
        <taxon>eudicotyledons</taxon>
        <taxon>Gunneridae</taxon>
        <taxon>Pentapetalae</taxon>
        <taxon>rosids</taxon>
        <taxon>malvids</taxon>
        <taxon>Malvales</taxon>
        <taxon>Malvaceae</taxon>
        <taxon>Malvoideae</taxon>
        <taxon>Gossypium</taxon>
    </lineage>
</organism>
<gene>
    <name evidence="1" type="ORF">Goklo_007515</name>
</gene>